<keyword evidence="4" id="KW-0788">Thiol protease</keyword>
<dbReference type="OrthoDB" id="49219at2759"/>
<feature type="non-terminal residue" evidence="7">
    <location>
        <position position="743"/>
    </location>
</feature>
<dbReference type="InterPro" id="IPR003653">
    <property type="entry name" value="Peptidase_C48_C"/>
</dbReference>
<evidence type="ECO:0000256" key="2">
    <source>
        <dbReference type="ARBA" id="ARBA00022670"/>
    </source>
</evidence>
<dbReference type="PROSITE" id="PS50600">
    <property type="entry name" value="ULP_PROTEASE"/>
    <property type="match status" value="1"/>
</dbReference>
<evidence type="ECO:0000256" key="3">
    <source>
        <dbReference type="ARBA" id="ARBA00022801"/>
    </source>
</evidence>
<evidence type="ECO:0000256" key="5">
    <source>
        <dbReference type="SAM" id="MobiDB-lite"/>
    </source>
</evidence>
<dbReference type="EMBL" id="AGNL01012921">
    <property type="protein sequence ID" value="EJK67571.1"/>
    <property type="molecule type" value="Genomic_DNA"/>
</dbReference>
<organism evidence="7 8">
    <name type="scientific">Thalassiosira oceanica</name>
    <name type="common">Marine diatom</name>
    <dbReference type="NCBI Taxonomy" id="159749"/>
    <lineage>
        <taxon>Eukaryota</taxon>
        <taxon>Sar</taxon>
        <taxon>Stramenopiles</taxon>
        <taxon>Ochrophyta</taxon>
        <taxon>Bacillariophyta</taxon>
        <taxon>Coscinodiscophyceae</taxon>
        <taxon>Thalassiosirophycidae</taxon>
        <taxon>Thalassiosirales</taxon>
        <taxon>Thalassiosiraceae</taxon>
        <taxon>Thalassiosira</taxon>
    </lineage>
</organism>
<proteinExistence type="inferred from homology"/>
<comment type="similarity">
    <text evidence="1">Belongs to the peptidase C48 family.</text>
</comment>
<feature type="domain" description="Ubiquitin-like protease family profile" evidence="6">
    <location>
        <begin position="167"/>
        <end position="351"/>
    </location>
</feature>
<reference evidence="7 8" key="1">
    <citation type="journal article" date="2012" name="Genome Biol.">
        <title>Genome and low-iron response of an oceanic diatom adapted to chronic iron limitation.</title>
        <authorList>
            <person name="Lommer M."/>
            <person name="Specht M."/>
            <person name="Roy A.S."/>
            <person name="Kraemer L."/>
            <person name="Andreson R."/>
            <person name="Gutowska M.A."/>
            <person name="Wolf J."/>
            <person name="Bergner S.V."/>
            <person name="Schilhabel M.B."/>
            <person name="Klostermeier U.C."/>
            <person name="Beiko R.G."/>
            <person name="Rosenstiel P."/>
            <person name="Hippler M."/>
            <person name="Laroche J."/>
        </authorList>
    </citation>
    <scope>NUCLEOTIDE SEQUENCE [LARGE SCALE GENOMIC DNA]</scope>
    <source>
        <strain evidence="7 8">CCMP1005</strain>
    </source>
</reference>
<feature type="region of interest" description="Disordered" evidence="5">
    <location>
        <begin position="1"/>
        <end position="50"/>
    </location>
</feature>
<evidence type="ECO:0000259" key="6">
    <source>
        <dbReference type="PROSITE" id="PS50600"/>
    </source>
</evidence>
<comment type="caution">
    <text evidence="7">The sequence shown here is derived from an EMBL/GenBank/DDBJ whole genome shotgun (WGS) entry which is preliminary data.</text>
</comment>
<gene>
    <name evidence="7" type="ORF">THAOC_11375</name>
</gene>
<evidence type="ECO:0000256" key="4">
    <source>
        <dbReference type="ARBA" id="ARBA00022807"/>
    </source>
</evidence>
<dbReference type="Pfam" id="PF02902">
    <property type="entry name" value="Peptidase_C48"/>
    <property type="match status" value="1"/>
</dbReference>
<accession>K0T2Q4</accession>
<dbReference type="PANTHER" id="PTHR46915">
    <property type="entry name" value="UBIQUITIN-LIKE PROTEASE 4-RELATED"/>
    <property type="match status" value="1"/>
</dbReference>
<keyword evidence="8" id="KW-1185">Reference proteome</keyword>
<dbReference type="GO" id="GO:0016926">
    <property type="term" value="P:protein desumoylation"/>
    <property type="evidence" value="ECO:0007669"/>
    <property type="project" value="UniProtKB-ARBA"/>
</dbReference>
<evidence type="ECO:0000313" key="8">
    <source>
        <dbReference type="Proteomes" id="UP000266841"/>
    </source>
</evidence>
<feature type="compositionally biased region" description="Basic residues" evidence="5">
    <location>
        <begin position="20"/>
        <end position="29"/>
    </location>
</feature>
<dbReference type="Gene3D" id="3.40.395.10">
    <property type="entry name" value="Adenoviral Proteinase, Chain A"/>
    <property type="match status" value="1"/>
</dbReference>
<dbReference type="PANTHER" id="PTHR46915:SF2">
    <property type="entry name" value="UBIQUITIN-LIKE PROTEASE 4"/>
    <property type="match status" value="1"/>
</dbReference>
<dbReference type="eggNOG" id="KOG0778">
    <property type="taxonomic scope" value="Eukaryota"/>
</dbReference>
<dbReference type="Proteomes" id="UP000266841">
    <property type="component" value="Unassembled WGS sequence"/>
</dbReference>
<name>K0T2Q4_THAOC</name>
<sequence length="743" mass="83105">MKSTISLCAFRSQSSSQSGRPRKRKRRRRELPDQSPTTASGDSMEVTDRRGRPLLVRAQADDNMDVPNESQYHSVDDLDIGLDSKGSANKPIVHMPTEDANVSKRVENLRATDSSWDPDEIVFALPFKTSDKRMPTAASGLNELDWQMFDATGSTNEGALLSSIGPVNVCKRDLKSAEPGNALTENVCNLWLKWVSSYSSEDASVYDAMFLSNLIHGASVYDTKPVAMDGDNDIFAKKMILLPFHRRMHWSLVVVLNPGAIKSCKERGYKGGTPCIMFLDPLGTNTKHDKSIIASKLLIWLNKQWRDRPGAREDDGLPFSRHTMKVYTPEVPHQIDSEDSALYVCRYAYNLLTMTCREFTEDDTKDNFARAVSKSSQFNFSPIDISRMRVEVHTLLIKLEELYSSYRIDGGAEPPFDETFDGFGATEGFGDFGVSRGLCDENESMLTDNAPTGTKAPSDETPLPAGLDFDVFNSMIETGDEIEYKPASSIGRGGRSLVKRATVTRLEEQSDGSLRMVLNTGDLIVGSLHVLRRITMKCESSNERVHNPRPRWKRLDQLALMRSDAELNTFDIIAGECEEVCCNSGGCTCCAAAGVDGTVPGGQTRNQRKVSQLQLKNRNKFLDAPRSSNLFANWKTPDERSKGFKSRAVKTVNKLYRKFLSYGDPQAFYDCKLHTAKSYSEFQAARNRADRNIARRKSTNKTALEISCPVEFESEDQAGRTNRKLLRTEQLLQFEQRMGCINA</sequence>
<evidence type="ECO:0000256" key="1">
    <source>
        <dbReference type="ARBA" id="ARBA00005234"/>
    </source>
</evidence>
<dbReference type="AlphaFoldDB" id="K0T2Q4"/>
<protein>
    <recommendedName>
        <fullName evidence="6">Ubiquitin-like protease family profile domain-containing protein</fullName>
    </recommendedName>
</protein>
<keyword evidence="3" id="KW-0378">Hydrolase</keyword>
<dbReference type="GO" id="GO:0008234">
    <property type="term" value="F:cysteine-type peptidase activity"/>
    <property type="evidence" value="ECO:0007669"/>
    <property type="project" value="UniProtKB-KW"/>
</dbReference>
<dbReference type="SUPFAM" id="SSF54001">
    <property type="entry name" value="Cysteine proteinases"/>
    <property type="match status" value="1"/>
</dbReference>
<evidence type="ECO:0000313" key="7">
    <source>
        <dbReference type="EMBL" id="EJK67571.1"/>
    </source>
</evidence>
<keyword evidence="2" id="KW-0645">Protease</keyword>
<dbReference type="InterPro" id="IPR038765">
    <property type="entry name" value="Papain-like_cys_pep_sf"/>
</dbReference>
<dbReference type="GO" id="GO:0006508">
    <property type="term" value="P:proteolysis"/>
    <property type="evidence" value="ECO:0007669"/>
    <property type="project" value="UniProtKB-KW"/>
</dbReference>